<dbReference type="InterPro" id="IPR050595">
    <property type="entry name" value="Bact_response_regulator"/>
</dbReference>
<dbReference type="Gene3D" id="3.40.50.2300">
    <property type="match status" value="1"/>
</dbReference>
<evidence type="ECO:0000313" key="5">
    <source>
        <dbReference type="Proteomes" id="UP001501074"/>
    </source>
</evidence>
<keyword evidence="1 2" id="KW-0597">Phosphoprotein</keyword>
<dbReference type="SUPFAM" id="SSF52172">
    <property type="entry name" value="CheY-like"/>
    <property type="match status" value="1"/>
</dbReference>
<dbReference type="PROSITE" id="PS50110">
    <property type="entry name" value="RESPONSE_REGULATORY"/>
    <property type="match status" value="1"/>
</dbReference>
<evidence type="ECO:0000313" key="4">
    <source>
        <dbReference type="EMBL" id="GAA3631238.1"/>
    </source>
</evidence>
<dbReference type="InterPro" id="IPR001789">
    <property type="entry name" value="Sig_transdc_resp-reg_receiver"/>
</dbReference>
<dbReference type="PANTHER" id="PTHR44591">
    <property type="entry name" value="STRESS RESPONSE REGULATOR PROTEIN 1"/>
    <property type="match status" value="1"/>
</dbReference>
<dbReference type="PANTHER" id="PTHR44591:SF25">
    <property type="entry name" value="CHEMOTAXIS TWO-COMPONENT RESPONSE REGULATOR"/>
    <property type="match status" value="1"/>
</dbReference>
<dbReference type="RefSeq" id="WP_285599310.1">
    <property type="nucleotide sequence ID" value="NZ_BAAAZO010000011.1"/>
</dbReference>
<dbReference type="InterPro" id="IPR011006">
    <property type="entry name" value="CheY-like_superfamily"/>
</dbReference>
<dbReference type="Proteomes" id="UP001501074">
    <property type="component" value="Unassembled WGS sequence"/>
</dbReference>
<name>A0ABP7AFS3_9ACTN</name>
<feature type="modified residue" description="4-aspartylphosphate" evidence="2">
    <location>
        <position position="52"/>
    </location>
</feature>
<comment type="caution">
    <text evidence="4">The sequence shown here is derived from an EMBL/GenBank/DDBJ whole genome shotgun (WGS) entry which is preliminary data.</text>
</comment>
<protein>
    <submittedName>
        <fullName evidence="4">Chemotaxis response regulator CheY</fullName>
    </submittedName>
</protein>
<accession>A0ABP7AFS3</accession>
<evidence type="ECO:0000259" key="3">
    <source>
        <dbReference type="PROSITE" id="PS50110"/>
    </source>
</evidence>
<proteinExistence type="predicted"/>
<dbReference type="SMART" id="SM00448">
    <property type="entry name" value="REC"/>
    <property type="match status" value="1"/>
</dbReference>
<evidence type="ECO:0000256" key="2">
    <source>
        <dbReference type="PROSITE-ProRule" id="PRU00169"/>
    </source>
</evidence>
<dbReference type="EMBL" id="BAAAZO010000011">
    <property type="protein sequence ID" value="GAA3631238.1"/>
    <property type="molecule type" value="Genomic_DNA"/>
</dbReference>
<reference evidence="5" key="1">
    <citation type="journal article" date="2019" name="Int. J. Syst. Evol. Microbiol.">
        <title>The Global Catalogue of Microorganisms (GCM) 10K type strain sequencing project: providing services to taxonomists for standard genome sequencing and annotation.</title>
        <authorList>
            <consortium name="The Broad Institute Genomics Platform"/>
            <consortium name="The Broad Institute Genome Sequencing Center for Infectious Disease"/>
            <person name="Wu L."/>
            <person name="Ma J."/>
        </authorList>
    </citation>
    <scope>NUCLEOTIDE SEQUENCE [LARGE SCALE GENOMIC DNA]</scope>
    <source>
        <strain evidence="5">JCM 16902</strain>
    </source>
</reference>
<dbReference type="Pfam" id="PF00072">
    <property type="entry name" value="Response_reg"/>
    <property type="match status" value="1"/>
</dbReference>
<sequence length="123" mass="13644">MQALVVDDSRVMRTILTKLLTNLNFDVVQAGDGAEALAALDAGARPEVALVDWNMPVMDGLTFIKKVRQNPEYRDVVLMMVTTESEQNNIVRALAAGAHEYVIKPFTDEVIAEKLEMLGLIER</sequence>
<evidence type="ECO:0000256" key="1">
    <source>
        <dbReference type="ARBA" id="ARBA00022553"/>
    </source>
</evidence>
<gene>
    <name evidence="4" type="ORF">GCM10022223_56570</name>
</gene>
<feature type="domain" description="Response regulatory" evidence="3">
    <location>
        <begin position="2"/>
        <end position="119"/>
    </location>
</feature>
<organism evidence="4 5">
    <name type="scientific">Kineosporia mesophila</name>
    <dbReference type="NCBI Taxonomy" id="566012"/>
    <lineage>
        <taxon>Bacteria</taxon>
        <taxon>Bacillati</taxon>
        <taxon>Actinomycetota</taxon>
        <taxon>Actinomycetes</taxon>
        <taxon>Kineosporiales</taxon>
        <taxon>Kineosporiaceae</taxon>
        <taxon>Kineosporia</taxon>
    </lineage>
</organism>
<keyword evidence="5" id="KW-1185">Reference proteome</keyword>